<feature type="transmembrane region" description="Helical" evidence="3">
    <location>
        <begin position="188"/>
        <end position="207"/>
    </location>
</feature>
<dbReference type="GO" id="GO:0005886">
    <property type="term" value="C:plasma membrane"/>
    <property type="evidence" value="ECO:0007669"/>
    <property type="project" value="TreeGrafter"/>
</dbReference>
<dbReference type="CDD" id="cd01949">
    <property type="entry name" value="GGDEF"/>
    <property type="match status" value="1"/>
</dbReference>
<dbReference type="EMBL" id="FOSP01000033">
    <property type="protein sequence ID" value="SFL12864.1"/>
    <property type="molecule type" value="Genomic_DNA"/>
</dbReference>
<protein>
    <recommendedName>
        <fullName evidence="1">diguanylate cyclase</fullName>
        <ecNumber evidence="1">2.7.7.65</ecNumber>
    </recommendedName>
</protein>
<dbReference type="NCBIfam" id="TIGR00254">
    <property type="entry name" value="GGDEF"/>
    <property type="match status" value="1"/>
</dbReference>
<dbReference type="InterPro" id="IPR043128">
    <property type="entry name" value="Rev_trsase/Diguanyl_cyclase"/>
</dbReference>
<dbReference type="Proteomes" id="UP000199533">
    <property type="component" value="Unassembled WGS sequence"/>
</dbReference>
<evidence type="ECO:0000256" key="2">
    <source>
        <dbReference type="ARBA" id="ARBA00034247"/>
    </source>
</evidence>
<dbReference type="EC" id="2.7.7.65" evidence="1"/>
<dbReference type="InterPro" id="IPR000160">
    <property type="entry name" value="GGDEF_dom"/>
</dbReference>
<comment type="catalytic activity">
    <reaction evidence="2">
        <text>2 GTP = 3',3'-c-di-GMP + 2 diphosphate</text>
        <dbReference type="Rhea" id="RHEA:24898"/>
        <dbReference type="ChEBI" id="CHEBI:33019"/>
        <dbReference type="ChEBI" id="CHEBI:37565"/>
        <dbReference type="ChEBI" id="CHEBI:58805"/>
        <dbReference type="EC" id="2.7.7.65"/>
    </reaction>
</comment>
<evidence type="ECO:0000256" key="1">
    <source>
        <dbReference type="ARBA" id="ARBA00012528"/>
    </source>
</evidence>
<dbReference type="GO" id="GO:1902201">
    <property type="term" value="P:negative regulation of bacterial-type flagellum-dependent cell motility"/>
    <property type="evidence" value="ECO:0007669"/>
    <property type="project" value="TreeGrafter"/>
</dbReference>
<sequence>MNNFLDHQFQQQNPRFLSRLFYAQTASMVLAGSIAIITLGGWLFPSIGALLPADWWLMKQNAALCILISAIAIILIRKNSNILIIRLCGLIVIILSTASLYGHTTGQSLPIETFLTTDNYAKFSGRITVHGAVFFCLLGFSFIVAKTDQKHRNNIRDIFTLLLIGMVLVIFSGYFFSATSLYGHSTETLVSFQTFFCMCLLTFANFVRGIQGGIFSLFLGLGIASYTARVTLPWTLIGPFAVISAINYFSTTQEIRIALSATLLSLIFFFIILWLANRISYLENDLRKLALTDEMTGLYNHRAFCILGKQSFLESLRNDSVLILLYFDLDGLKKINDSLGHQIGSEMIIEFADLLKANFRRYETIARVGGDEFVVLSKQNQTDAALDTALKRLADAVDAANSKSNKPYKISYSEGKITGRAKDFPSLDDLLTKADALMYENKRKKKLKY</sequence>
<dbReference type="AlphaFoldDB" id="A0A1I4F4K8"/>
<keyword evidence="3" id="KW-0812">Transmembrane</keyword>
<evidence type="ECO:0000313" key="5">
    <source>
        <dbReference type="EMBL" id="SFL12864.1"/>
    </source>
</evidence>
<dbReference type="InterPro" id="IPR050469">
    <property type="entry name" value="Diguanylate_Cyclase"/>
</dbReference>
<feature type="domain" description="GGDEF" evidence="4">
    <location>
        <begin position="320"/>
        <end position="449"/>
    </location>
</feature>
<accession>A0A1I4F4K8</accession>
<dbReference type="PROSITE" id="PS50887">
    <property type="entry name" value="GGDEF"/>
    <property type="match status" value="1"/>
</dbReference>
<evidence type="ECO:0000313" key="6">
    <source>
        <dbReference type="Proteomes" id="UP000199533"/>
    </source>
</evidence>
<feature type="transmembrane region" description="Helical" evidence="3">
    <location>
        <begin position="20"/>
        <end position="44"/>
    </location>
</feature>
<feature type="transmembrane region" description="Helical" evidence="3">
    <location>
        <begin position="56"/>
        <end position="76"/>
    </location>
</feature>
<dbReference type="OrthoDB" id="9813903at2"/>
<feature type="transmembrane region" description="Helical" evidence="3">
    <location>
        <begin position="257"/>
        <end position="277"/>
    </location>
</feature>
<evidence type="ECO:0000256" key="3">
    <source>
        <dbReference type="SAM" id="Phobius"/>
    </source>
</evidence>
<gene>
    <name evidence="5" type="ORF">SAMN05216302_103335</name>
</gene>
<dbReference type="PANTHER" id="PTHR45138:SF9">
    <property type="entry name" value="DIGUANYLATE CYCLASE DGCM-RELATED"/>
    <property type="match status" value="1"/>
</dbReference>
<dbReference type="GO" id="GO:0052621">
    <property type="term" value="F:diguanylate cyclase activity"/>
    <property type="evidence" value="ECO:0007669"/>
    <property type="project" value="UniProtKB-EC"/>
</dbReference>
<dbReference type="PANTHER" id="PTHR45138">
    <property type="entry name" value="REGULATORY COMPONENTS OF SENSORY TRANSDUCTION SYSTEM"/>
    <property type="match status" value="1"/>
</dbReference>
<organism evidence="5 6">
    <name type="scientific">Nitrosomonas aestuarii</name>
    <dbReference type="NCBI Taxonomy" id="52441"/>
    <lineage>
        <taxon>Bacteria</taxon>
        <taxon>Pseudomonadati</taxon>
        <taxon>Pseudomonadota</taxon>
        <taxon>Betaproteobacteria</taxon>
        <taxon>Nitrosomonadales</taxon>
        <taxon>Nitrosomonadaceae</taxon>
        <taxon>Nitrosomonas</taxon>
    </lineage>
</organism>
<feature type="transmembrane region" description="Helical" evidence="3">
    <location>
        <begin position="157"/>
        <end position="176"/>
    </location>
</feature>
<dbReference type="Pfam" id="PF00990">
    <property type="entry name" value="GGDEF"/>
    <property type="match status" value="1"/>
</dbReference>
<feature type="transmembrane region" description="Helical" evidence="3">
    <location>
        <begin position="123"/>
        <end position="145"/>
    </location>
</feature>
<name>A0A1I4F4K8_9PROT</name>
<feature type="transmembrane region" description="Helical" evidence="3">
    <location>
        <begin position="214"/>
        <end position="237"/>
    </location>
</feature>
<dbReference type="Gene3D" id="3.30.70.270">
    <property type="match status" value="1"/>
</dbReference>
<dbReference type="GO" id="GO:0043709">
    <property type="term" value="P:cell adhesion involved in single-species biofilm formation"/>
    <property type="evidence" value="ECO:0007669"/>
    <property type="project" value="TreeGrafter"/>
</dbReference>
<dbReference type="RefSeq" id="WP_090702173.1">
    <property type="nucleotide sequence ID" value="NZ_FOSP01000033.1"/>
</dbReference>
<dbReference type="SUPFAM" id="SSF55073">
    <property type="entry name" value="Nucleotide cyclase"/>
    <property type="match status" value="1"/>
</dbReference>
<keyword evidence="3" id="KW-0472">Membrane</keyword>
<reference evidence="6" key="1">
    <citation type="submission" date="2016-10" db="EMBL/GenBank/DDBJ databases">
        <authorList>
            <person name="Varghese N."/>
            <person name="Submissions S."/>
        </authorList>
    </citation>
    <scope>NUCLEOTIDE SEQUENCE [LARGE SCALE GENOMIC DNA]</scope>
    <source>
        <strain evidence="6">Nm69</strain>
    </source>
</reference>
<dbReference type="STRING" id="52441.SAMN05216302_103335"/>
<proteinExistence type="predicted"/>
<evidence type="ECO:0000259" key="4">
    <source>
        <dbReference type="PROSITE" id="PS50887"/>
    </source>
</evidence>
<dbReference type="SMART" id="SM00267">
    <property type="entry name" value="GGDEF"/>
    <property type="match status" value="1"/>
</dbReference>
<feature type="transmembrane region" description="Helical" evidence="3">
    <location>
        <begin position="83"/>
        <end position="103"/>
    </location>
</feature>
<dbReference type="InterPro" id="IPR029787">
    <property type="entry name" value="Nucleotide_cyclase"/>
</dbReference>
<keyword evidence="3" id="KW-1133">Transmembrane helix</keyword>
<keyword evidence="6" id="KW-1185">Reference proteome</keyword>